<organism evidence="2 3">
    <name type="scientific">Lophiostoma macrostomum CBS 122681</name>
    <dbReference type="NCBI Taxonomy" id="1314788"/>
    <lineage>
        <taxon>Eukaryota</taxon>
        <taxon>Fungi</taxon>
        <taxon>Dikarya</taxon>
        <taxon>Ascomycota</taxon>
        <taxon>Pezizomycotina</taxon>
        <taxon>Dothideomycetes</taxon>
        <taxon>Pleosporomycetidae</taxon>
        <taxon>Pleosporales</taxon>
        <taxon>Lophiostomataceae</taxon>
        <taxon>Lophiostoma</taxon>
    </lineage>
</organism>
<dbReference type="PANTHER" id="PTHR24148:SF64">
    <property type="entry name" value="HETEROKARYON INCOMPATIBILITY DOMAIN-CONTAINING PROTEIN"/>
    <property type="match status" value="1"/>
</dbReference>
<evidence type="ECO:0000313" key="3">
    <source>
        <dbReference type="Proteomes" id="UP000799324"/>
    </source>
</evidence>
<proteinExistence type="predicted"/>
<reference evidence="2" key="1">
    <citation type="journal article" date="2020" name="Stud. Mycol.">
        <title>101 Dothideomycetes genomes: a test case for predicting lifestyles and emergence of pathogens.</title>
        <authorList>
            <person name="Haridas S."/>
            <person name="Albert R."/>
            <person name="Binder M."/>
            <person name="Bloem J."/>
            <person name="Labutti K."/>
            <person name="Salamov A."/>
            <person name="Andreopoulos B."/>
            <person name="Baker S."/>
            <person name="Barry K."/>
            <person name="Bills G."/>
            <person name="Bluhm B."/>
            <person name="Cannon C."/>
            <person name="Castanera R."/>
            <person name="Culley D."/>
            <person name="Daum C."/>
            <person name="Ezra D."/>
            <person name="Gonzalez J."/>
            <person name="Henrissat B."/>
            <person name="Kuo A."/>
            <person name="Liang C."/>
            <person name="Lipzen A."/>
            <person name="Lutzoni F."/>
            <person name="Magnuson J."/>
            <person name="Mondo S."/>
            <person name="Nolan M."/>
            <person name="Ohm R."/>
            <person name="Pangilinan J."/>
            <person name="Park H.-J."/>
            <person name="Ramirez L."/>
            <person name="Alfaro M."/>
            <person name="Sun H."/>
            <person name="Tritt A."/>
            <person name="Yoshinaga Y."/>
            <person name="Zwiers L.-H."/>
            <person name="Turgeon B."/>
            <person name="Goodwin S."/>
            <person name="Spatafora J."/>
            <person name="Crous P."/>
            <person name="Grigoriev I."/>
        </authorList>
    </citation>
    <scope>NUCLEOTIDE SEQUENCE</scope>
    <source>
        <strain evidence="2">CBS 122681</strain>
    </source>
</reference>
<dbReference type="AlphaFoldDB" id="A0A6A6SKY0"/>
<accession>A0A6A6SKY0</accession>
<dbReference type="Pfam" id="PF26639">
    <property type="entry name" value="Het-6_barrel"/>
    <property type="match status" value="1"/>
</dbReference>
<dbReference type="Pfam" id="PF06985">
    <property type="entry name" value="HET"/>
    <property type="match status" value="1"/>
</dbReference>
<sequence length="646" mass="73726">MSEVKRVCALQYGDPNERNSFESSAALSPVALPQPGNAEQYRKSRCKHETQHVPTTDRDIQDRTYRDTFKRHRYYPRVGYIYKPLQPKTMRLLEIYPSKECRSPLSCYLRPVRLGEAPSYEALSYRWCKQDDGFLRCSGQNLTIRRNLKNALTRLRLSDARRAVWADAICINQKDEKEKADQIKLMRKIYSQATRVLVWLGEDPDNEAEQAFVRIEQIAQADGTLPPPQDPWWNPVAAFYRCDWFSRLWVFQEVAMATNADVLWGVSKIPWETVGHASIRIRTKLHQHILHHSMMNVYHGYLFYKWSVNQRDPLLESFLYMLQITRKLHCSNQKDRIYALSGFETVDMSPADFNIDFGVKKSLRSLHQDFARKILGRMQTLDVLSAVQHEPKKPILRKLTWVPKWNICTVDTLGPLGSSYKRYTACQGLTAPLIEWTGNWKQFLHTTGIEFDSIINSTGVISGSTNPEMLSALVAVSTQLFAEISSYPTGEPLHRVCCWTLTAGKDEYGMIVEKEAQHLADFTAFWAKNGHSMQQHHSRPPCGEDIPSGDVDRFLMAAGSACGGRRLFHTSKGYVGIGPVVLQGGDIVCILSRGAMPFVLRRDSHSRRSKRRFALIGEAYVHGIMYGEGVSKYCDGKQAIGTFDIV</sequence>
<dbReference type="Proteomes" id="UP000799324">
    <property type="component" value="Unassembled WGS sequence"/>
</dbReference>
<evidence type="ECO:0000259" key="1">
    <source>
        <dbReference type="Pfam" id="PF06985"/>
    </source>
</evidence>
<feature type="domain" description="Heterokaryon incompatibility" evidence="1">
    <location>
        <begin position="120"/>
        <end position="253"/>
    </location>
</feature>
<dbReference type="InterPro" id="IPR010730">
    <property type="entry name" value="HET"/>
</dbReference>
<name>A0A6A6SKY0_9PLEO</name>
<dbReference type="OrthoDB" id="5386682at2759"/>
<evidence type="ECO:0000313" key="2">
    <source>
        <dbReference type="EMBL" id="KAF2647283.1"/>
    </source>
</evidence>
<gene>
    <name evidence="2" type="ORF">K491DRAFT_699730</name>
</gene>
<dbReference type="InterPro" id="IPR052895">
    <property type="entry name" value="HetReg/Transcr_Mod"/>
</dbReference>
<dbReference type="EMBL" id="MU004643">
    <property type="protein sequence ID" value="KAF2647283.1"/>
    <property type="molecule type" value="Genomic_DNA"/>
</dbReference>
<dbReference type="PANTHER" id="PTHR24148">
    <property type="entry name" value="ANKYRIN REPEAT DOMAIN-CONTAINING PROTEIN 39 HOMOLOG-RELATED"/>
    <property type="match status" value="1"/>
</dbReference>
<keyword evidence="3" id="KW-1185">Reference proteome</keyword>
<protein>
    <submittedName>
        <fullName evidence="2">HET-domain-containing protein</fullName>
    </submittedName>
</protein>